<protein>
    <submittedName>
        <fullName evidence="1">4017_t:CDS:1</fullName>
    </submittedName>
</protein>
<comment type="caution">
    <text evidence="1">The sequence shown here is derived from an EMBL/GenBank/DDBJ whole genome shotgun (WGS) entry which is preliminary data.</text>
</comment>
<name>A0ACA9JX56_9GLOM</name>
<proteinExistence type="predicted"/>
<reference evidence="1" key="1">
    <citation type="submission" date="2021-06" db="EMBL/GenBank/DDBJ databases">
        <authorList>
            <person name="Kallberg Y."/>
            <person name="Tangrot J."/>
            <person name="Rosling A."/>
        </authorList>
    </citation>
    <scope>NUCLEOTIDE SEQUENCE</scope>
    <source>
        <strain evidence="1">CL356</strain>
    </source>
</reference>
<organism evidence="1 2">
    <name type="scientific">Acaulospora colombiana</name>
    <dbReference type="NCBI Taxonomy" id="27376"/>
    <lineage>
        <taxon>Eukaryota</taxon>
        <taxon>Fungi</taxon>
        <taxon>Fungi incertae sedis</taxon>
        <taxon>Mucoromycota</taxon>
        <taxon>Glomeromycotina</taxon>
        <taxon>Glomeromycetes</taxon>
        <taxon>Diversisporales</taxon>
        <taxon>Acaulosporaceae</taxon>
        <taxon>Acaulospora</taxon>
    </lineage>
</organism>
<evidence type="ECO:0000313" key="1">
    <source>
        <dbReference type="EMBL" id="CAG8440527.1"/>
    </source>
</evidence>
<keyword evidence="2" id="KW-1185">Reference proteome</keyword>
<accession>A0ACA9JX56</accession>
<sequence>MSGGVDSSVSAYLLQRQGFTVEGVYMRNWDIADEKGECTSDQDWRDVQMVCDQLRIPCKQVDFTKEYWVHVFVKMIEDYESGVTPNPDITCNRKIKFGWFLDRCFSSISERDKGLTWIATGHYVQSETTDSGRTKLLRGADPTKDQSYFLSTVHEEKLRNVIFPVGHLPKAEVKEIARKARLVVASKRESMGICFVGKKKTFSKFLEQYLVSKPGDVKTLDGVVIGQHNGQFAYTIGQRARIHDKCKGLVAKDWIWSWSEPPEGIEDGVELLGQIRYRQHPGMLHFFALNLSVQVESLNFLLL</sequence>
<gene>
    <name evidence="1" type="ORF">ACOLOM_LOCUS193</name>
</gene>
<dbReference type="Proteomes" id="UP000789525">
    <property type="component" value="Unassembled WGS sequence"/>
</dbReference>
<evidence type="ECO:0000313" key="2">
    <source>
        <dbReference type="Proteomes" id="UP000789525"/>
    </source>
</evidence>
<dbReference type="EMBL" id="CAJVPT010000202">
    <property type="protein sequence ID" value="CAG8440527.1"/>
    <property type="molecule type" value="Genomic_DNA"/>
</dbReference>